<accession>A0A0F8XU62</accession>
<comment type="caution">
    <text evidence="1">The sequence shown here is derived from an EMBL/GenBank/DDBJ whole genome shotgun (WGS) entry which is preliminary data.</text>
</comment>
<evidence type="ECO:0000313" key="1">
    <source>
        <dbReference type="EMBL" id="KKK64775.1"/>
    </source>
</evidence>
<protein>
    <submittedName>
        <fullName evidence="1">Uncharacterized protein</fullName>
    </submittedName>
</protein>
<dbReference type="AlphaFoldDB" id="A0A0F8XU62"/>
<sequence length="156" mass="16349">MTGYCVKCRKRRHMKDTLRLVMAALAALSLFAAPASAFSFGKKSTQAVETVEIITVPEQLITDLQEDFDLPESSAAAIVDGAAATGTLSTTEMTTDLTISVADQYKGRIIIFASDTSTAALQGQATDITAASTTNGKLTFTALTTAPSNGDTFSIV</sequence>
<name>A0A0F8XU62_9ZZZZ</name>
<organism evidence="1">
    <name type="scientific">marine sediment metagenome</name>
    <dbReference type="NCBI Taxonomy" id="412755"/>
    <lineage>
        <taxon>unclassified sequences</taxon>
        <taxon>metagenomes</taxon>
        <taxon>ecological metagenomes</taxon>
    </lineage>
</organism>
<dbReference type="EMBL" id="LAZR01060870">
    <property type="protein sequence ID" value="KKK64775.1"/>
    <property type="molecule type" value="Genomic_DNA"/>
</dbReference>
<proteinExistence type="predicted"/>
<gene>
    <name evidence="1" type="ORF">LCGC14_2980790</name>
</gene>
<reference evidence="1" key="1">
    <citation type="journal article" date="2015" name="Nature">
        <title>Complex archaea that bridge the gap between prokaryotes and eukaryotes.</title>
        <authorList>
            <person name="Spang A."/>
            <person name="Saw J.H."/>
            <person name="Jorgensen S.L."/>
            <person name="Zaremba-Niedzwiedzka K."/>
            <person name="Martijn J."/>
            <person name="Lind A.E."/>
            <person name="van Eijk R."/>
            <person name="Schleper C."/>
            <person name="Guy L."/>
            <person name="Ettema T.J."/>
        </authorList>
    </citation>
    <scope>NUCLEOTIDE SEQUENCE</scope>
</reference>